<keyword evidence="2" id="KW-1185">Reference proteome</keyword>
<protein>
    <submittedName>
        <fullName evidence="1">Uncharacterized protein</fullName>
    </submittedName>
</protein>
<evidence type="ECO:0000313" key="1">
    <source>
        <dbReference type="EMBL" id="CAL1383135.1"/>
    </source>
</evidence>
<organism evidence="1 2">
    <name type="scientific">Linum trigynum</name>
    <dbReference type="NCBI Taxonomy" id="586398"/>
    <lineage>
        <taxon>Eukaryota</taxon>
        <taxon>Viridiplantae</taxon>
        <taxon>Streptophyta</taxon>
        <taxon>Embryophyta</taxon>
        <taxon>Tracheophyta</taxon>
        <taxon>Spermatophyta</taxon>
        <taxon>Magnoliopsida</taxon>
        <taxon>eudicotyledons</taxon>
        <taxon>Gunneridae</taxon>
        <taxon>Pentapetalae</taxon>
        <taxon>rosids</taxon>
        <taxon>fabids</taxon>
        <taxon>Malpighiales</taxon>
        <taxon>Linaceae</taxon>
        <taxon>Linum</taxon>
    </lineage>
</organism>
<proteinExistence type="predicted"/>
<gene>
    <name evidence="1" type="ORF">LTRI10_LOCUS24423</name>
</gene>
<sequence>MVMTEVSLNGNSEEWWLDIDDSRHAFDKVAKLNHALRRIEGEVLLGTTLTTIVDGSMKVEVNLTSRKSLTILDARNG</sequence>
<accession>A0AAV2EC60</accession>
<dbReference type="AlphaFoldDB" id="A0AAV2EC60"/>
<dbReference type="EMBL" id="OZ034817">
    <property type="protein sequence ID" value="CAL1383135.1"/>
    <property type="molecule type" value="Genomic_DNA"/>
</dbReference>
<evidence type="ECO:0000313" key="2">
    <source>
        <dbReference type="Proteomes" id="UP001497516"/>
    </source>
</evidence>
<name>A0AAV2EC60_9ROSI</name>
<reference evidence="1 2" key="1">
    <citation type="submission" date="2024-04" db="EMBL/GenBank/DDBJ databases">
        <authorList>
            <person name="Fracassetti M."/>
        </authorList>
    </citation>
    <scope>NUCLEOTIDE SEQUENCE [LARGE SCALE GENOMIC DNA]</scope>
</reference>
<dbReference type="Proteomes" id="UP001497516">
    <property type="component" value="Chromosome 4"/>
</dbReference>